<dbReference type="AlphaFoldDB" id="A4BA49"/>
<dbReference type="EMBL" id="AAOE01000002">
    <property type="protein sequence ID" value="EAR10805.1"/>
    <property type="molecule type" value="Genomic_DNA"/>
</dbReference>
<proteinExistence type="predicted"/>
<evidence type="ECO:0000313" key="1">
    <source>
        <dbReference type="EMBL" id="EAR10805.1"/>
    </source>
</evidence>
<reference evidence="1 2" key="1">
    <citation type="submission" date="2006-02" db="EMBL/GenBank/DDBJ databases">
        <authorList>
            <person name="Pinhassi J."/>
            <person name="Pedros-Alio C."/>
            <person name="Ferriera S."/>
            <person name="Johnson J."/>
            <person name="Kravitz S."/>
            <person name="Halpern A."/>
            <person name="Remington K."/>
            <person name="Beeson K."/>
            <person name="Tran B."/>
            <person name="Rogers Y.-H."/>
            <person name="Friedman R."/>
            <person name="Venter J.C."/>
        </authorList>
    </citation>
    <scope>NUCLEOTIDE SEQUENCE [LARGE SCALE GENOMIC DNA]</scope>
    <source>
        <strain evidence="1 2">MED297</strain>
    </source>
</reference>
<organism evidence="1 2">
    <name type="scientific">Reinekea blandensis MED297</name>
    <dbReference type="NCBI Taxonomy" id="314283"/>
    <lineage>
        <taxon>Bacteria</taxon>
        <taxon>Pseudomonadati</taxon>
        <taxon>Pseudomonadota</taxon>
        <taxon>Gammaproteobacteria</taxon>
        <taxon>Oceanospirillales</taxon>
        <taxon>Saccharospirillaceae</taxon>
        <taxon>Reinekea</taxon>
    </lineage>
</organism>
<dbReference type="Proteomes" id="UP000005953">
    <property type="component" value="Unassembled WGS sequence"/>
</dbReference>
<evidence type="ECO:0000313" key="2">
    <source>
        <dbReference type="Proteomes" id="UP000005953"/>
    </source>
</evidence>
<accession>A4BA49</accession>
<name>A4BA49_9GAMM</name>
<keyword evidence="2" id="KW-1185">Reference proteome</keyword>
<sequence length="47" mass="5150">MNTTSINGVMLIREDRGGGSSTIMPLQRPDIDQTRSCAQTVARQLTE</sequence>
<protein>
    <submittedName>
        <fullName evidence="1">Uncharacterized protein</fullName>
    </submittedName>
</protein>
<gene>
    <name evidence="1" type="ORF">MED297_09856</name>
</gene>
<comment type="caution">
    <text evidence="1">The sequence shown here is derived from an EMBL/GenBank/DDBJ whole genome shotgun (WGS) entry which is preliminary data.</text>
</comment>
<dbReference type="HOGENOM" id="CLU_3172435_0_0_6"/>